<protein>
    <submittedName>
        <fullName evidence="2">Cobyrinic acid ac-diamide synthase</fullName>
    </submittedName>
</protein>
<evidence type="ECO:0000259" key="1">
    <source>
        <dbReference type="Pfam" id="PF01656"/>
    </source>
</evidence>
<dbReference type="PANTHER" id="PTHR13696:SF96">
    <property type="entry name" value="COBQ_COBB_MIND_PARA NUCLEOTIDE BINDING DOMAIN-CONTAINING PROTEIN"/>
    <property type="match status" value="1"/>
</dbReference>
<dbReference type="InterPro" id="IPR050678">
    <property type="entry name" value="DNA_Partitioning_ATPase"/>
</dbReference>
<gene>
    <name evidence="2" type="ORF">CXB77_16665</name>
</gene>
<reference evidence="2 3" key="1">
    <citation type="submission" date="2018-01" db="EMBL/GenBank/DDBJ databases">
        <title>The complete genome sequence of Chromatium okenii LaCa, a purple sulfur bacterium with a turbulent life.</title>
        <authorList>
            <person name="Luedin S.M."/>
            <person name="Liechti N."/>
            <person name="Storelli N."/>
            <person name="Danza F."/>
            <person name="Wittwer M."/>
            <person name="Pothier J.F."/>
            <person name="Tonolla M.A."/>
        </authorList>
    </citation>
    <scope>NUCLEOTIDE SEQUENCE [LARGE SCALE GENOMIC DNA]</scope>
    <source>
        <strain evidence="2 3">LaCa</strain>
    </source>
</reference>
<feature type="domain" description="CobQ/CobB/MinD/ParA nucleotide binding" evidence="1">
    <location>
        <begin position="7"/>
        <end position="120"/>
    </location>
</feature>
<dbReference type="SUPFAM" id="SSF52540">
    <property type="entry name" value="P-loop containing nucleoside triphosphate hydrolases"/>
    <property type="match status" value="1"/>
</dbReference>
<evidence type="ECO:0000313" key="3">
    <source>
        <dbReference type="Proteomes" id="UP000239936"/>
    </source>
</evidence>
<accession>A0A2S7XPP0</accession>
<dbReference type="PANTHER" id="PTHR13696">
    <property type="entry name" value="P-LOOP CONTAINING NUCLEOSIDE TRIPHOSPHATE HYDROLASE"/>
    <property type="match status" value="1"/>
</dbReference>
<dbReference type="Gene3D" id="3.40.50.300">
    <property type="entry name" value="P-loop containing nucleotide triphosphate hydrolases"/>
    <property type="match status" value="1"/>
</dbReference>
<proteinExistence type="predicted"/>
<dbReference type="CDD" id="cd02042">
    <property type="entry name" value="ParAB_family"/>
    <property type="match status" value="1"/>
</dbReference>
<dbReference type="EMBL" id="PPGH01000037">
    <property type="protein sequence ID" value="PQJ95695.1"/>
    <property type="molecule type" value="Genomic_DNA"/>
</dbReference>
<dbReference type="InterPro" id="IPR027417">
    <property type="entry name" value="P-loop_NTPase"/>
</dbReference>
<dbReference type="Proteomes" id="UP000239936">
    <property type="component" value="Unassembled WGS sequence"/>
</dbReference>
<dbReference type="InterPro" id="IPR002586">
    <property type="entry name" value="CobQ/CobB/MinD/ParA_Nub-bd_dom"/>
</dbReference>
<name>A0A2S7XPP0_9GAMM</name>
<keyword evidence="3" id="KW-1185">Reference proteome</keyword>
<dbReference type="OrthoDB" id="69313at2"/>
<dbReference type="Pfam" id="PF01656">
    <property type="entry name" value="CbiA"/>
    <property type="match status" value="1"/>
</dbReference>
<evidence type="ECO:0000313" key="2">
    <source>
        <dbReference type="EMBL" id="PQJ95695.1"/>
    </source>
</evidence>
<dbReference type="AlphaFoldDB" id="A0A2S7XPP0"/>
<dbReference type="PIRSF" id="PIRSF009320">
    <property type="entry name" value="Nuc_binding_HP_1000"/>
    <property type="match status" value="1"/>
</dbReference>
<comment type="caution">
    <text evidence="2">The sequence shown here is derived from an EMBL/GenBank/DDBJ whole genome shotgun (WGS) entry which is preliminary data.</text>
</comment>
<sequence length="213" mass="23356">MILLLGGEKGGTGKSTIAVNLSVWLANAGIDVLLIDADMQRTASHFIERRNQLGALPTVHCTEKHGNVFDSVRDLSTRYEQIIIDAGGRDSEELRTAMVASHLLYCPLKASQPDIETSVHMNALTQLARSLNPQLQARLLLSMAPTNPVIHEAEQAQSVLTELPQFTLSNTIIRERKVYRDAMSDGRGVVEMNNDKATAEITALALEIYGDHP</sequence>
<dbReference type="RefSeq" id="WP_105074705.1">
    <property type="nucleotide sequence ID" value="NZ_PPGH01000037.1"/>
</dbReference>
<organism evidence="2 3">
    <name type="scientific">Chromatium okenii</name>
    <dbReference type="NCBI Taxonomy" id="61644"/>
    <lineage>
        <taxon>Bacteria</taxon>
        <taxon>Pseudomonadati</taxon>
        <taxon>Pseudomonadota</taxon>
        <taxon>Gammaproteobacteria</taxon>
        <taxon>Chromatiales</taxon>
        <taxon>Chromatiaceae</taxon>
        <taxon>Chromatium</taxon>
    </lineage>
</organism>